<keyword evidence="4" id="KW-1185">Reference proteome</keyword>
<dbReference type="InterPro" id="IPR015943">
    <property type="entry name" value="WD40/YVTN_repeat-like_dom_sf"/>
</dbReference>
<feature type="domain" description="Gem-associated protein 5 TPR" evidence="2">
    <location>
        <begin position="760"/>
        <end position="957"/>
    </location>
</feature>
<dbReference type="SUPFAM" id="SSF69322">
    <property type="entry name" value="Tricorn protease domain 2"/>
    <property type="match status" value="1"/>
</dbReference>
<dbReference type="GO" id="GO:0000387">
    <property type="term" value="P:spliceosomal snRNP assembly"/>
    <property type="evidence" value="ECO:0007669"/>
    <property type="project" value="TreeGrafter"/>
</dbReference>
<dbReference type="EnsemblMetazoa" id="XM_022812727">
    <property type="protein sequence ID" value="XP_022668462"/>
    <property type="gene ID" value="LOC111253399"/>
</dbReference>
<dbReference type="PANTHER" id="PTHR46362:SF1">
    <property type="entry name" value="GEM-ASSOCIATED PROTEIN 5"/>
    <property type="match status" value="1"/>
</dbReference>
<evidence type="ECO:0000259" key="2">
    <source>
        <dbReference type="Pfam" id="PF23774"/>
    </source>
</evidence>
<dbReference type="SMART" id="SM00320">
    <property type="entry name" value="WD40"/>
    <property type="match status" value="6"/>
</dbReference>
<dbReference type="Pfam" id="PF23774">
    <property type="entry name" value="TPR_GEMI5"/>
    <property type="match status" value="1"/>
</dbReference>
<name>A0A7M7KKY8_VARDE</name>
<accession>A0A7M7KKY8</accession>
<dbReference type="PANTHER" id="PTHR46362">
    <property type="entry name" value="GEM-ASSOCIATED PROTEIN 5"/>
    <property type="match status" value="1"/>
</dbReference>
<dbReference type="GO" id="GO:0003730">
    <property type="term" value="F:mRNA 3'-UTR binding"/>
    <property type="evidence" value="ECO:0007669"/>
    <property type="project" value="TreeGrafter"/>
</dbReference>
<dbReference type="InterPro" id="IPR052640">
    <property type="entry name" value="Gemin-5"/>
</dbReference>
<dbReference type="Gene3D" id="1.25.40.1030">
    <property type="match status" value="1"/>
</dbReference>
<dbReference type="SUPFAM" id="SSF101908">
    <property type="entry name" value="Putative isomerase YbhE"/>
    <property type="match status" value="1"/>
</dbReference>
<feature type="compositionally biased region" description="Basic and acidic residues" evidence="1">
    <location>
        <begin position="59"/>
        <end position="71"/>
    </location>
</feature>
<dbReference type="KEGG" id="vde:111253399"/>
<dbReference type="Gene3D" id="2.130.10.10">
    <property type="entry name" value="YVTN repeat-like/Quinoprotein amine dehydrogenase"/>
    <property type="match status" value="3"/>
</dbReference>
<dbReference type="Pfam" id="PF00400">
    <property type="entry name" value="WD40"/>
    <property type="match status" value="1"/>
</dbReference>
<dbReference type="RefSeq" id="XP_022668462.1">
    <property type="nucleotide sequence ID" value="XM_022812727.1"/>
</dbReference>
<proteinExistence type="predicted"/>
<dbReference type="OrthoDB" id="6507580at2759"/>
<evidence type="ECO:0000313" key="3">
    <source>
        <dbReference type="EnsemblMetazoa" id="XP_022668462"/>
    </source>
</evidence>
<organism evidence="3 4">
    <name type="scientific">Varroa destructor</name>
    <name type="common">Honeybee mite</name>
    <dbReference type="NCBI Taxonomy" id="109461"/>
    <lineage>
        <taxon>Eukaryota</taxon>
        <taxon>Metazoa</taxon>
        <taxon>Ecdysozoa</taxon>
        <taxon>Arthropoda</taxon>
        <taxon>Chelicerata</taxon>
        <taxon>Arachnida</taxon>
        <taxon>Acari</taxon>
        <taxon>Parasitiformes</taxon>
        <taxon>Mesostigmata</taxon>
        <taxon>Gamasina</taxon>
        <taxon>Dermanyssoidea</taxon>
        <taxon>Varroidae</taxon>
        <taxon>Varroa</taxon>
    </lineage>
</organism>
<dbReference type="GO" id="GO:0032797">
    <property type="term" value="C:SMN complex"/>
    <property type="evidence" value="ECO:0007669"/>
    <property type="project" value="TreeGrafter"/>
</dbReference>
<dbReference type="GeneID" id="111253399"/>
<dbReference type="InterPro" id="IPR001680">
    <property type="entry name" value="WD40_rpt"/>
</dbReference>
<dbReference type="AlphaFoldDB" id="A0A7M7KKY8"/>
<dbReference type="InterPro" id="IPR056421">
    <property type="entry name" value="TPR_GEMI5"/>
</dbReference>
<dbReference type="GO" id="GO:0005634">
    <property type="term" value="C:nucleus"/>
    <property type="evidence" value="ECO:0007669"/>
    <property type="project" value="TreeGrafter"/>
</dbReference>
<evidence type="ECO:0000256" key="1">
    <source>
        <dbReference type="SAM" id="MobiDB-lite"/>
    </source>
</evidence>
<evidence type="ECO:0000313" key="4">
    <source>
        <dbReference type="Proteomes" id="UP000594260"/>
    </source>
</evidence>
<sequence length="1101" mass="120527">MTAVLYGAPDVVWYEPGAISVATSGLIALTTGASVLFAILDDGAPARNNVQEKGANFDTMERKAASEDREQASSMRSNSVSGRARLVFLKKLNVHPEKCRAVQFSPEKLPSRERVALLLEPSTVKVIDYPTMEVIWNEEFPSTAPIKAIRFLNDRPQCLALGFASADLIVVNLANKKVQKSGRLLVKNVQEELQDMDVSNGQAVLGCSKGTAAVVDLHTWKVLVKCKVSGQIRAVKWNPTGDVAAVMAVGEKGPLFISDTSQQANSYIVPLCGKATRVPYTDKALQSVSVCWIEDKIVVSVPSGTLCFGKFKGKNTKLEPIHQELLSKSICALCPVAPNIVLTSGIDRVLALWDLTAERQTLLRCHAGLAGFVYNMAFHPAGTGVLGIATGNGSVLLAKTDQGTLEQVGKHLQLRSRVYSIAWHPTNEMQLAVGTQDGEVLVFDVSPHKTNVSRFRTNKRVGVGSIVFASLPLVSEWPLLLATDGTHAYFSKEKEEVLRKFNSMVPGIENHKIGCVSHVPQKNLILFGTYQGKLIALDSSSLRIAAETRIEKHAVTGLAVSPCGKKVAAVFSTSYFTLFDTDQLCSRFGDGQPSQPVEPKYRITDHSCTAFCWNPYDENVFAIGGNKGEVKLWNLRSGSLQRVFHGVAGNKTILAMCWSPIAENRVYLGTNGNTLYQLDMDECEDKESTNCSTEVDLIAHKIASTRSGSAKSSKKASLFSSSSNSENIPKAEALEDLLVLLSCEENGNFSPLKNKPHMGFFHTDLIQNTLTNEAEQHCVKMNNDLALQVLLTGGNIRETVEFAKERKQLDQKLVTLSVFVSKEYFDETVSALIDQNKESDILSVLPLMVATGRTEELLQLLCARNFHKEAAAVGLTTLTRDHPAVKNVYTSWASRYIEAAQYERAARCYLAAEEKEKVVDVLTLYHDAGSASTAAICAKRFGLPSELLLLKAVRNLLASVESLPWLSRLAEEFKVTALDGLSTLAQAVRSFYQNTKPSEELSGEPFLVPVESLDKLIKPCLPLFTQDDLEFVNKLLEGVPLIRTTDELQMLIVLEIAASLISNGAISEEAKVRISQRVAQFDSGKCMHFVMAMLYKASPNE</sequence>
<protein>
    <recommendedName>
        <fullName evidence="2">Gem-associated protein 5 TPR domain-containing protein</fullName>
    </recommendedName>
</protein>
<dbReference type="Proteomes" id="UP000594260">
    <property type="component" value="Unplaced"/>
</dbReference>
<dbReference type="InParanoid" id="A0A7M7KKY8"/>
<reference evidence="3" key="1">
    <citation type="submission" date="2021-01" db="UniProtKB">
        <authorList>
            <consortium name="EnsemblMetazoa"/>
        </authorList>
    </citation>
    <scope>IDENTIFICATION</scope>
</reference>
<feature type="region of interest" description="Disordered" evidence="1">
    <location>
        <begin position="50"/>
        <end position="78"/>
    </location>
</feature>